<evidence type="ECO:0000313" key="13">
    <source>
        <dbReference type="EMBL" id="NDV30740.1"/>
    </source>
</evidence>
<dbReference type="GO" id="GO:0005815">
    <property type="term" value="C:microtubule organizing center"/>
    <property type="evidence" value="ECO:0007669"/>
    <property type="project" value="UniProtKB-ARBA"/>
</dbReference>
<dbReference type="InterPro" id="IPR050236">
    <property type="entry name" value="Ser_Thr_kinase_AGC"/>
</dbReference>
<dbReference type="AlphaFoldDB" id="A0A6B2L167"/>
<evidence type="ECO:0000256" key="9">
    <source>
        <dbReference type="ARBA" id="ARBA00048679"/>
    </source>
</evidence>
<feature type="domain" description="AGC-kinase C-terminal" evidence="12">
    <location>
        <begin position="413"/>
        <end position="517"/>
    </location>
</feature>
<dbReference type="GO" id="GO:0035556">
    <property type="term" value="P:intracellular signal transduction"/>
    <property type="evidence" value="ECO:0007669"/>
    <property type="project" value="TreeGrafter"/>
</dbReference>
<evidence type="ECO:0000256" key="4">
    <source>
        <dbReference type="ARBA" id="ARBA00022679"/>
    </source>
</evidence>
<evidence type="ECO:0000259" key="12">
    <source>
        <dbReference type="PROSITE" id="PS51285"/>
    </source>
</evidence>
<feature type="binding site" evidence="10">
    <location>
        <position position="150"/>
    </location>
    <ligand>
        <name>ATP</name>
        <dbReference type="ChEBI" id="CHEBI:30616"/>
    </ligand>
</feature>
<dbReference type="GO" id="GO:0005524">
    <property type="term" value="F:ATP binding"/>
    <property type="evidence" value="ECO:0007669"/>
    <property type="project" value="UniProtKB-UniRule"/>
</dbReference>
<keyword evidence="7 10" id="KW-0067">ATP-binding</keyword>
<evidence type="ECO:0000256" key="1">
    <source>
        <dbReference type="ARBA" id="ARBA00012513"/>
    </source>
</evidence>
<dbReference type="FunFam" id="1.10.510.10:FF:000024">
    <property type="entry name" value="Probable serine/threonine-protein kinase cot-1"/>
    <property type="match status" value="1"/>
</dbReference>
<comment type="catalytic activity">
    <reaction evidence="8">
        <text>L-threonyl-[protein] + ATP = O-phospho-L-threonyl-[protein] + ADP + H(+)</text>
        <dbReference type="Rhea" id="RHEA:46608"/>
        <dbReference type="Rhea" id="RHEA-COMP:11060"/>
        <dbReference type="Rhea" id="RHEA-COMP:11605"/>
        <dbReference type="ChEBI" id="CHEBI:15378"/>
        <dbReference type="ChEBI" id="CHEBI:30013"/>
        <dbReference type="ChEBI" id="CHEBI:30616"/>
        <dbReference type="ChEBI" id="CHEBI:61977"/>
        <dbReference type="ChEBI" id="CHEBI:456216"/>
        <dbReference type="EC" id="2.7.11.1"/>
    </reaction>
</comment>
<dbReference type="PROSITE" id="PS00107">
    <property type="entry name" value="PROTEIN_KINASE_ATP"/>
    <property type="match status" value="1"/>
</dbReference>
<dbReference type="Gene3D" id="3.30.200.20">
    <property type="entry name" value="Phosphorylase Kinase, domain 1"/>
    <property type="match status" value="1"/>
</dbReference>
<dbReference type="SUPFAM" id="SSF56112">
    <property type="entry name" value="Protein kinase-like (PK-like)"/>
    <property type="match status" value="1"/>
</dbReference>
<dbReference type="InterPro" id="IPR011009">
    <property type="entry name" value="Kinase-like_dom_sf"/>
</dbReference>
<dbReference type="PROSITE" id="PS00108">
    <property type="entry name" value="PROTEIN_KINASE_ST"/>
    <property type="match status" value="1"/>
</dbReference>
<dbReference type="InterPro" id="IPR008271">
    <property type="entry name" value="Ser/Thr_kinase_AS"/>
</dbReference>
<keyword evidence="6" id="KW-0418">Kinase</keyword>
<organism evidence="13">
    <name type="scientific">Arcella intermedia</name>
    <dbReference type="NCBI Taxonomy" id="1963864"/>
    <lineage>
        <taxon>Eukaryota</taxon>
        <taxon>Amoebozoa</taxon>
        <taxon>Tubulinea</taxon>
        <taxon>Elardia</taxon>
        <taxon>Arcellinida</taxon>
        <taxon>Sphaerothecina</taxon>
        <taxon>Arcellidae</taxon>
        <taxon>Arcella</taxon>
    </lineage>
</organism>
<dbReference type="InterPro" id="IPR000719">
    <property type="entry name" value="Prot_kinase_dom"/>
</dbReference>
<keyword evidence="3" id="KW-0597">Phosphoprotein</keyword>
<dbReference type="Pfam" id="PF00069">
    <property type="entry name" value="Pkinase"/>
    <property type="match status" value="2"/>
</dbReference>
<sequence>MARTQGSPQVPIPGSIKFCTFLLPQERRKATEQAEKMSFTAEELAKVQSLNGYFKQYWILLSKTIQARKNRQIAAEQFIGEQNWSVEEVEGYRRRLQESETFMLRCRRTRMSINDFVVLGILGRGGFGEVFLSRKKDTGEVLALKKLAKKHFLKKNHVWKLKREREVMLKSESPWLMNLKYSFQSDKFVYLAMDFVPGGDMKNLLDHVGCFAETHTKFYFTEMLFAVRDLHKLGYIHRDLKPDNFMVDRYGHLKLIDFGLSKEGHFHKYEGTLSLKFTKNEKKDRLHMTSPAPSKHRFRSGRKLYSVVGSPEYMAIEVLEEKGYNHTVDYWSLGVIMFELFYGITPFNSDSTEEALQKLTCWKDYLIQPSPVEPGELPISEAGWDLITRLICEPSKRIGRIGIDEILQHSWFKGFNVEKIVDQEPPFVPVLENDTDTSYFQNALDEQDYKDLSIDFATVQQLMDAEVPDIDKILMYGHITKAEENTLHLATSYKSSPDVTAFAGWTYRHEDLKLLLQQAAQEEPQ</sequence>
<dbReference type="Gene3D" id="1.10.510.10">
    <property type="entry name" value="Transferase(Phosphotransferase) domain 1"/>
    <property type="match status" value="1"/>
</dbReference>
<dbReference type="GO" id="GO:0007010">
    <property type="term" value="P:cytoskeleton organization"/>
    <property type="evidence" value="ECO:0007669"/>
    <property type="project" value="UniProtKB-ARBA"/>
</dbReference>
<comment type="catalytic activity">
    <reaction evidence="9">
        <text>L-seryl-[protein] + ATP = O-phospho-L-seryl-[protein] + ADP + H(+)</text>
        <dbReference type="Rhea" id="RHEA:17989"/>
        <dbReference type="Rhea" id="RHEA-COMP:9863"/>
        <dbReference type="Rhea" id="RHEA-COMP:11604"/>
        <dbReference type="ChEBI" id="CHEBI:15378"/>
        <dbReference type="ChEBI" id="CHEBI:29999"/>
        <dbReference type="ChEBI" id="CHEBI:30616"/>
        <dbReference type="ChEBI" id="CHEBI:83421"/>
        <dbReference type="ChEBI" id="CHEBI:456216"/>
        <dbReference type="EC" id="2.7.11.1"/>
    </reaction>
</comment>
<accession>A0A6B2L167</accession>
<protein>
    <recommendedName>
        <fullName evidence="1">non-specific serine/threonine protein kinase</fullName>
        <ecNumber evidence="1">2.7.11.1</ecNumber>
    </recommendedName>
</protein>
<keyword evidence="4" id="KW-0808">Transferase</keyword>
<feature type="domain" description="Protein kinase" evidence="11">
    <location>
        <begin position="116"/>
        <end position="412"/>
    </location>
</feature>
<evidence type="ECO:0000256" key="8">
    <source>
        <dbReference type="ARBA" id="ARBA00047899"/>
    </source>
</evidence>
<dbReference type="InterPro" id="IPR017441">
    <property type="entry name" value="Protein_kinase_ATP_BS"/>
</dbReference>
<dbReference type="SMART" id="SM00220">
    <property type="entry name" value="S_TKc"/>
    <property type="match status" value="1"/>
</dbReference>
<dbReference type="PANTHER" id="PTHR24356:SF417">
    <property type="entry name" value="CELL CYCLE PROTEIN KINASE DBF2-RELATED"/>
    <property type="match status" value="1"/>
</dbReference>
<proteinExistence type="predicted"/>
<evidence type="ECO:0000256" key="5">
    <source>
        <dbReference type="ARBA" id="ARBA00022741"/>
    </source>
</evidence>
<dbReference type="PANTHER" id="PTHR24356">
    <property type="entry name" value="SERINE/THREONINE-PROTEIN KINASE"/>
    <property type="match status" value="1"/>
</dbReference>
<evidence type="ECO:0000256" key="3">
    <source>
        <dbReference type="ARBA" id="ARBA00022553"/>
    </source>
</evidence>
<dbReference type="PROSITE" id="PS50011">
    <property type="entry name" value="PROTEIN_KINASE_DOM"/>
    <property type="match status" value="1"/>
</dbReference>
<reference evidence="13" key="1">
    <citation type="journal article" date="2020" name="J. Eukaryot. Microbiol.">
        <title>De novo Sequencing, Assembly and Annotation of the Transcriptome for the Free-Living Testate Amoeba Arcella intermedia.</title>
        <authorList>
            <person name="Ribeiro G.M."/>
            <person name="Porfirio-Sousa A.L."/>
            <person name="Maurer-Alcala X.X."/>
            <person name="Katz L.A."/>
            <person name="Lahr D.J.G."/>
        </authorList>
    </citation>
    <scope>NUCLEOTIDE SEQUENCE</scope>
</reference>
<dbReference type="EMBL" id="GIBP01001771">
    <property type="protein sequence ID" value="NDV30740.1"/>
    <property type="molecule type" value="Transcribed_RNA"/>
</dbReference>
<dbReference type="InterPro" id="IPR000961">
    <property type="entry name" value="AGC-kinase_C"/>
</dbReference>
<evidence type="ECO:0000256" key="2">
    <source>
        <dbReference type="ARBA" id="ARBA00022527"/>
    </source>
</evidence>
<name>A0A6B2L167_9EUKA</name>
<dbReference type="PROSITE" id="PS51285">
    <property type="entry name" value="AGC_KINASE_CTER"/>
    <property type="match status" value="1"/>
</dbReference>
<dbReference type="GO" id="GO:0004674">
    <property type="term" value="F:protein serine/threonine kinase activity"/>
    <property type="evidence" value="ECO:0007669"/>
    <property type="project" value="UniProtKB-KW"/>
</dbReference>
<keyword evidence="5 10" id="KW-0547">Nucleotide-binding</keyword>
<dbReference type="EC" id="2.7.11.1" evidence="1"/>
<evidence type="ECO:0000256" key="6">
    <source>
        <dbReference type="ARBA" id="ARBA00022777"/>
    </source>
</evidence>
<evidence type="ECO:0000256" key="10">
    <source>
        <dbReference type="PROSITE-ProRule" id="PRU10141"/>
    </source>
</evidence>
<keyword evidence="2" id="KW-0723">Serine/threonine-protein kinase</keyword>
<evidence type="ECO:0000256" key="7">
    <source>
        <dbReference type="ARBA" id="ARBA00022840"/>
    </source>
</evidence>
<evidence type="ECO:0000259" key="11">
    <source>
        <dbReference type="PROSITE" id="PS50011"/>
    </source>
</evidence>